<proteinExistence type="predicted"/>
<feature type="transmembrane region" description="Helical" evidence="1">
    <location>
        <begin position="137"/>
        <end position="155"/>
    </location>
</feature>
<keyword evidence="1" id="KW-0472">Membrane</keyword>
<reference evidence="2 3" key="1">
    <citation type="journal article" date="2017" name="Nat. Microbiol.">
        <title>Natural product diversity associated with the nematode symbionts Photorhabdus and Xenorhabdus.</title>
        <authorList>
            <person name="Tobias N.J."/>
            <person name="Wolff H."/>
            <person name="Djahanschiri B."/>
            <person name="Grundmann F."/>
            <person name="Kronenwerth M."/>
            <person name="Shi Y.M."/>
            <person name="Simonyi S."/>
            <person name="Grun P."/>
            <person name="Shapiro-Ilan D."/>
            <person name="Pidot S.J."/>
            <person name="Stinear T.P."/>
            <person name="Ebersberger I."/>
            <person name="Bode H.B."/>
        </authorList>
    </citation>
    <scope>NUCLEOTIDE SEQUENCE [LARGE SCALE GENOMIC DNA]</scope>
    <source>
        <strain evidence="2 3">DSM 17908</strain>
    </source>
</reference>
<protein>
    <submittedName>
        <fullName evidence="2">Phage holin, lambda family</fullName>
    </submittedName>
</protein>
<dbReference type="NCBIfam" id="TIGR01594">
    <property type="entry name" value="holin_lambda"/>
    <property type="match status" value="1"/>
</dbReference>
<gene>
    <name evidence="2" type="ORF">Xmau_00286</name>
</gene>
<dbReference type="InterPro" id="IPR006481">
    <property type="entry name" value="Phage_lambda_GpS_holin"/>
</dbReference>
<evidence type="ECO:0000256" key="1">
    <source>
        <dbReference type="SAM" id="Phobius"/>
    </source>
</evidence>
<accession>A0A2G0PFY3</accession>
<dbReference type="RefSeq" id="WP_244590533.1">
    <property type="nucleotide sequence ID" value="NZ_CAWNQB010000001.1"/>
</dbReference>
<organism evidence="2 3">
    <name type="scientific">Xenorhabdus mauleonii</name>
    <dbReference type="NCBI Taxonomy" id="351675"/>
    <lineage>
        <taxon>Bacteria</taxon>
        <taxon>Pseudomonadati</taxon>
        <taxon>Pseudomonadota</taxon>
        <taxon>Gammaproteobacteria</taxon>
        <taxon>Enterobacterales</taxon>
        <taxon>Morganellaceae</taxon>
        <taxon>Xenorhabdus</taxon>
    </lineage>
</organism>
<comment type="caution">
    <text evidence="2">The sequence shown here is derived from an EMBL/GenBank/DDBJ whole genome shotgun (WGS) entry which is preliminary data.</text>
</comment>
<feature type="transmembrane region" description="Helical" evidence="1">
    <location>
        <begin position="105"/>
        <end position="125"/>
    </location>
</feature>
<keyword evidence="3" id="KW-1185">Reference proteome</keyword>
<feature type="transmembrane region" description="Helical" evidence="1">
    <location>
        <begin position="167"/>
        <end position="191"/>
    </location>
</feature>
<dbReference type="Proteomes" id="UP000224607">
    <property type="component" value="Unassembled WGS sequence"/>
</dbReference>
<name>A0A2G0PFY3_9GAMM</name>
<keyword evidence="1" id="KW-1133">Transmembrane helix</keyword>
<dbReference type="Pfam" id="PF05106">
    <property type="entry name" value="Phage_holin_3_1"/>
    <property type="match status" value="1"/>
</dbReference>
<evidence type="ECO:0000313" key="2">
    <source>
        <dbReference type="EMBL" id="PHM45895.1"/>
    </source>
</evidence>
<evidence type="ECO:0000313" key="3">
    <source>
        <dbReference type="Proteomes" id="UP000224607"/>
    </source>
</evidence>
<sequence>MKRSGVEINTLSSKFNYRGFLGSSKSRKSPGYLDDNSKVAHCVAFSISATAITLITSVSTHCGWHSINSTHRGDSLTPRTPIVLMGWNMRMIEKDTEFWSHVWDWLIINTPLIAGMLLAASIALAREKRDGSSWKASLVEAFICAAISVGIINALEYAQLPLSLAQFFGVLIGFLGTKKIGTIFDAVFMFFKNKFGVNR</sequence>
<dbReference type="EMBL" id="NITY01000001">
    <property type="protein sequence ID" value="PHM45895.1"/>
    <property type="molecule type" value="Genomic_DNA"/>
</dbReference>
<keyword evidence="1" id="KW-0812">Transmembrane</keyword>